<dbReference type="PANTHER" id="PTHR43806:SF11">
    <property type="entry name" value="CEREVISIN-RELATED"/>
    <property type="match status" value="1"/>
</dbReference>
<feature type="active site" description="Charge relay system" evidence="5">
    <location>
        <position position="218"/>
    </location>
</feature>
<organism evidence="7 8">
    <name type="scientific">Mesorhizobium huakuii</name>
    <dbReference type="NCBI Taxonomy" id="28104"/>
    <lineage>
        <taxon>Bacteria</taxon>
        <taxon>Pseudomonadati</taxon>
        <taxon>Pseudomonadota</taxon>
        <taxon>Alphaproteobacteria</taxon>
        <taxon>Hyphomicrobiales</taxon>
        <taxon>Phyllobacteriaceae</taxon>
        <taxon>Mesorhizobium</taxon>
    </lineage>
</organism>
<dbReference type="EMBL" id="CP050297">
    <property type="protein sequence ID" value="QND61615.1"/>
    <property type="molecule type" value="Genomic_DNA"/>
</dbReference>
<evidence type="ECO:0000256" key="4">
    <source>
        <dbReference type="ARBA" id="ARBA00022825"/>
    </source>
</evidence>
<keyword evidence="3 5" id="KW-0378">Hydrolase</keyword>
<dbReference type="PRINTS" id="PR00723">
    <property type="entry name" value="SUBTILISIN"/>
</dbReference>
<feature type="active site" description="Charge relay system" evidence="5">
    <location>
        <position position="434"/>
    </location>
</feature>
<evidence type="ECO:0000256" key="5">
    <source>
        <dbReference type="PROSITE-ProRule" id="PRU01240"/>
    </source>
</evidence>
<dbReference type="GO" id="GO:0004252">
    <property type="term" value="F:serine-type endopeptidase activity"/>
    <property type="evidence" value="ECO:0007669"/>
    <property type="project" value="UniProtKB-UniRule"/>
</dbReference>
<evidence type="ECO:0000256" key="1">
    <source>
        <dbReference type="ARBA" id="ARBA00011073"/>
    </source>
</evidence>
<gene>
    <name evidence="7" type="ORF">HB778_35615</name>
</gene>
<geneLocation type="plasmid" evidence="7 8">
    <name>p_2</name>
</geneLocation>
<evidence type="ECO:0000313" key="7">
    <source>
        <dbReference type="EMBL" id="QND61615.1"/>
    </source>
</evidence>
<dbReference type="InterPro" id="IPR023828">
    <property type="entry name" value="Peptidase_S8_Ser-AS"/>
</dbReference>
<keyword evidence="2 5" id="KW-0645">Protease</keyword>
<proteinExistence type="inferred from homology"/>
<evidence type="ECO:0000313" key="8">
    <source>
        <dbReference type="Proteomes" id="UP000515465"/>
    </source>
</evidence>
<dbReference type="PROSITE" id="PS00138">
    <property type="entry name" value="SUBTILASE_SER"/>
    <property type="match status" value="1"/>
</dbReference>
<feature type="domain" description="Peptidase S8/S53" evidence="6">
    <location>
        <begin position="211"/>
        <end position="486"/>
    </location>
</feature>
<keyword evidence="4 5" id="KW-0720">Serine protease</keyword>
<evidence type="ECO:0000259" key="6">
    <source>
        <dbReference type="Pfam" id="PF00082"/>
    </source>
</evidence>
<keyword evidence="7" id="KW-0614">Plasmid</keyword>
<dbReference type="InterPro" id="IPR022398">
    <property type="entry name" value="Peptidase_S8_His-AS"/>
</dbReference>
<reference evidence="8" key="1">
    <citation type="journal article" date="2020" name="Mol. Plant Microbe">
        <title>Rhizobial microsymbionts of the narrowly endemic Oxytropis species growing in Kamchatka are characterized by significant genetic diversity and possess a set of genes that are associated with T3SS and T6SS secretion systems and can affect the development of symbiosis.</title>
        <authorList>
            <person name="Safronova V."/>
            <person name="Guro P."/>
            <person name="Sazanova A."/>
            <person name="Kuznetsova I."/>
            <person name="Belimov A."/>
            <person name="Yakubov V."/>
            <person name="Chirak E."/>
            <person name="Afonin A."/>
            <person name="Gogolev Y."/>
            <person name="Andronov E."/>
            <person name="Tikhonovich I."/>
        </authorList>
    </citation>
    <scope>NUCLEOTIDE SEQUENCE [LARGE SCALE GENOMIC DNA]</scope>
    <source>
        <strain evidence="8">583</strain>
        <plasmid evidence="8">p_2</plasmid>
    </source>
</reference>
<dbReference type="AlphaFoldDB" id="A0A7G6T4D3"/>
<dbReference type="PANTHER" id="PTHR43806">
    <property type="entry name" value="PEPTIDASE S8"/>
    <property type="match status" value="1"/>
</dbReference>
<dbReference type="Proteomes" id="UP000515465">
    <property type="component" value="Plasmid p_2"/>
</dbReference>
<dbReference type="InterPro" id="IPR036852">
    <property type="entry name" value="Peptidase_S8/S53_dom_sf"/>
</dbReference>
<dbReference type="GO" id="GO:0006508">
    <property type="term" value="P:proteolysis"/>
    <property type="evidence" value="ECO:0007669"/>
    <property type="project" value="UniProtKB-KW"/>
</dbReference>
<dbReference type="InterPro" id="IPR000209">
    <property type="entry name" value="Peptidase_S8/S53_dom"/>
</dbReference>
<dbReference type="PROSITE" id="PS51892">
    <property type="entry name" value="SUBTILASE"/>
    <property type="match status" value="1"/>
</dbReference>
<dbReference type="InterPro" id="IPR050131">
    <property type="entry name" value="Peptidase_S8_subtilisin-like"/>
</dbReference>
<dbReference type="Gene3D" id="3.40.50.200">
    <property type="entry name" value="Peptidase S8/S53 domain"/>
    <property type="match status" value="1"/>
</dbReference>
<sequence>MAYSYKVLGQDVVLELDPSVVAVRFQPDLPRSARAEATEQSGAGPFSTRFEIPGEHLTIVPVAPPMPGQIAPADTMSKLNVRAEVSQTLPVFCVGGNQVVAADRVIVGLKSIEDVDAITEKYGLTLLDKREKSAVFEIAEKTDIFALCALLDSDPIVRFSEPDFITIGKHIPSRSGSGAPDAASLQAPQSQYAMKITQTDEARMLHSGSPEVSIAILDEGVDTKHRDLSGAIRGTYDGIDNDSYQEPNSWDGHGTACAGLAAGAGSDDHGVLGSGMGCSIVAVRIASSTYSGGPWVTSNSIISGSIGWAWRNGASVLSNSWGGGAPSNEIAESFEDARTRGRDGRGCVVVAAAGNSNGPVQFPGTLPNIITVSASNEFDKLKTPTSADGETWWGTCYGPEISIAAPGVHNLTTDISGSSGYADGDYIPNFNGTSSSTPIVAGACALVISCNPNLREDEVRSIICDTADKADEYPYISGRNDYFGFGRINVLNAVQSALAGVPVA</sequence>
<name>A0A7G6T4D3_9HYPH</name>
<comment type="similarity">
    <text evidence="1 5">Belongs to the peptidase S8 family.</text>
</comment>
<dbReference type="SUPFAM" id="SSF52743">
    <property type="entry name" value="Subtilisin-like"/>
    <property type="match status" value="1"/>
</dbReference>
<protein>
    <submittedName>
        <fullName evidence="7">S8 family serine peptidase</fullName>
    </submittedName>
</protein>
<feature type="active site" description="Charge relay system" evidence="5">
    <location>
        <position position="253"/>
    </location>
</feature>
<dbReference type="Pfam" id="PF00082">
    <property type="entry name" value="Peptidase_S8"/>
    <property type="match status" value="1"/>
</dbReference>
<dbReference type="PROSITE" id="PS00137">
    <property type="entry name" value="SUBTILASE_HIS"/>
    <property type="match status" value="1"/>
</dbReference>
<accession>A0A7G6T4D3</accession>
<dbReference type="RefSeq" id="WP_183465342.1">
    <property type="nucleotide sequence ID" value="NZ_CP050297.1"/>
</dbReference>
<dbReference type="InterPro" id="IPR015500">
    <property type="entry name" value="Peptidase_S8_subtilisin-rel"/>
</dbReference>
<evidence type="ECO:0000256" key="3">
    <source>
        <dbReference type="ARBA" id="ARBA00022801"/>
    </source>
</evidence>
<evidence type="ECO:0000256" key="2">
    <source>
        <dbReference type="ARBA" id="ARBA00022670"/>
    </source>
</evidence>